<keyword evidence="3" id="KW-1185">Reference proteome</keyword>
<dbReference type="InterPro" id="IPR018004">
    <property type="entry name" value="KilA/APSES_HTH"/>
</dbReference>
<evidence type="ECO:0000259" key="1">
    <source>
        <dbReference type="PROSITE" id="PS51301"/>
    </source>
</evidence>
<dbReference type="Proteomes" id="UP000438699">
    <property type="component" value="Unassembled WGS sequence"/>
</dbReference>
<accession>A0A6N6N7D5</accession>
<evidence type="ECO:0000313" key="2">
    <source>
        <dbReference type="EMBL" id="KAB1443906.1"/>
    </source>
</evidence>
<dbReference type="AlphaFoldDB" id="A0A6N6N7D5"/>
<dbReference type="Pfam" id="PF04383">
    <property type="entry name" value="KilA-N"/>
    <property type="match status" value="1"/>
</dbReference>
<sequence length="121" mass="13961">MREGTLRRHLRSLADRLGLNKHKPAEWLRQVDTTNFINALVKELKCASQAQLVKITKGRYGGTLAHWQIALAYAKYLSPKFHIAANKIIKRYIRIMQLRIVLRSPKSLLVGNMTFCLPQLH</sequence>
<proteinExistence type="predicted"/>
<dbReference type="SMART" id="SM01252">
    <property type="entry name" value="KilA-N"/>
    <property type="match status" value="1"/>
</dbReference>
<dbReference type="EMBL" id="WAIE01000001">
    <property type="protein sequence ID" value="KAB1443906.1"/>
    <property type="molecule type" value="Genomic_DNA"/>
</dbReference>
<dbReference type="InterPro" id="IPR017880">
    <property type="entry name" value="KilA_N"/>
</dbReference>
<comment type="caution">
    <text evidence="2">The sequence shown here is derived from an EMBL/GenBank/DDBJ whole genome shotgun (WGS) entry which is preliminary data.</text>
</comment>
<evidence type="ECO:0000313" key="3">
    <source>
        <dbReference type="Proteomes" id="UP000438699"/>
    </source>
</evidence>
<gene>
    <name evidence="2" type="ORF">F8A88_05775</name>
</gene>
<reference evidence="2 3" key="1">
    <citation type="journal article" date="2017" name="Int. J. Syst. Evol. Microbiol.">
        <title>Desulfovibrio senegalensis sp. nov., a mesophilic sulfate reducer isolated from marine sediment.</title>
        <authorList>
            <person name="Thioye A."/>
            <person name="Gam Z.B.A."/>
            <person name="Mbengue M."/>
            <person name="Cayol J.L."/>
            <person name="Joseph-Bartoli M."/>
            <person name="Toure-Kane C."/>
            <person name="Labat M."/>
        </authorList>
    </citation>
    <scope>NUCLEOTIDE SEQUENCE [LARGE SCALE GENOMIC DNA]</scope>
    <source>
        <strain evidence="2 3">DSM 101509</strain>
    </source>
</reference>
<dbReference type="OrthoDB" id="9808959at2"/>
<dbReference type="PROSITE" id="PS51301">
    <property type="entry name" value="KILA_N"/>
    <property type="match status" value="1"/>
</dbReference>
<organism evidence="2 3">
    <name type="scientific">Pseudodesulfovibrio senegalensis</name>
    <dbReference type="NCBI Taxonomy" id="1721087"/>
    <lineage>
        <taxon>Bacteria</taxon>
        <taxon>Pseudomonadati</taxon>
        <taxon>Thermodesulfobacteriota</taxon>
        <taxon>Desulfovibrionia</taxon>
        <taxon>Desulfovibrionales</taxon>
        <taxon>Desulfovibrionaceae</taxon>
    </lineage>
</organism>
<name>A0A6N6N7D5_9BACT</name>
<protein>
    <submittedName>
        <fullName evidence="2">KilA-N domain-containing protein</fullName>
    </submittedName>
</protein>
<feature type="domain" description="KilA-N" evidence="1">
    <location>
        <begin position="1"/>
        <end position="92"/>
    </location>
</feature>